<accession>K4KZX7</accession>
<evidence type="ECO:0000313" key="10">
    <source>
        <dbReference type="EMBL" id="AFU99482.1"/>
    </source>
</evidence>
<dbReference type="AlphaFoldDB" id="K4KZX7"/>
<proteinExistence type="inferred from homology"/>
<dbReference type="PANTHER" id="PTHR22911:SF137">
    <property type="entry name" value="SOLUTE CARRIER FAMILY 35 MEMBER G2-RELATED"/>
    <property type="match status" value="1"/>
</dbReference>
<dbReference type="EMBL" id="CP003746">
    <property type="protein sequence ID" value="AFU99482.1"/>
    <property type="molecule type" value="Genomic_DNA"/>
</dbReference>
<feature type="transmembrane region" description="Helical" evidence="8">
    <location>
        <begin position="180"/>
        <end position="199"/>
    </location>
</feature>
<dbReference type="InterPro" id="IPR037185">
    <property type="entry name" value="EmrE-like"/>
</dbReference>
<evidence type="ECO:0000256" key="7">
    <source>
        <dbReference type="ARBA" id="ARBA00023136"/>
    </source>
</evidence>
<evidence type="ECO:0000256" key="8">
    <source>
        <dbReference type="SAM" id="Phobius"/>
    </source>
</evidence>
<evidence type="ECO:0000256" key="2">
    <source>
        <dbReference type="ARBA" id="ARBA00007362"/>
    </source>
</evidence>
<dbReference type="SUPFAM" id="SSF103481">
    <property type="entry name" value="Multidrug resistance efflux transporter EmrE"/>
    <property type="match status" value="2"/>
</dbReference>
<evidence type="ECO:0000256" key="1">
    <source>
        <dbReference type="ARBA" id="ARBA00004651"/>
    </source>
</evidence>
<name>K4KZX7_SIMAS</name>
<dbReference type="KEGG" id="saga:M5M_11525"/>
<dbReference type="InterPro" id="IPR004626">
    <property type="entry name" value="RarD"/>
</dbReference>
<sequence>MEFSREQKLGVLLAMGAFFLWGIFPVYLKAVAILPPLELVAHRIVWSWLFVLAMILVLKQLPKLKAHARNPRMMLALTASTLLLAFNWYLFVYAVNTNRVLEASLAYYINPLLNMALGGIFLSERLRPLQWLAVTLAVTGVAVEIAVFGSVPWLALGMAASFALYGLIRKLAPIDSLNGMMIETSMMLIPAGLYIALWGEATFNLLTEEHWALLALFGPISAVPLMMFASAARKIQYTTLGFLQYIGPTLMFLLAVWVYHEPFGQAKMVTFGFIWAGVACFSAYALLRRR</sequence>
<keyword evidence="11" id="KW-1185">Reference proteome</keyword>
<dbReference type="OrthoDB" id="369870at2"/>
<keyword evidence="4" id="KW-1003">Cell membrane</keyword>
<evidence type="ECO:0000256" key="5">
    <source>
        <dbReference type="ARBA" id="ARBA00022692"/>
    </source>
</evidence>
<evidence type="ECO:0000259" key="9">
    <source>
        <dbReference type="Pfam" id="PF00892"/>
    </source>
</evidence>
<feature type="transmembrane region" description="Helical" evidence="8">
    <location>
        <begin position="105"/>
        <end position="122"/>
    </location>
</feature>
<organism evidence="10 11">
    <name type="scientific">Simiduia agarivorans (strain DSM 21679 / JCM 13881 / BCRC 17597 / SA1)</name>
    <dbReference type="NCBI Taxonomy" id="1117647"/>
    <lineage>
        <taxon>Bacteria</taxon>
        <taxon>Pseudomonadati</taxon>
        <taxon>Pseudomonadota</taxon>
        <taxon>Gammaproteobacteria</taxon>
        <taxon>Cellvibrionales</taxon>
        <taxon>Cellvibrionaceae</taxon>
        <taxon>Simiduia</taxon>
    </lineage>
</organism>
<dbReference type="eggNOG" id="COG2962">
    <property type="taxonomic scope" value="Bacteria"/>
</dbReference>
<feature type="transmembrane region" description="Helical" evidence="8">
    <location>
        <begin position="211"/>
        <end position="230"/>
    </location>
</feature>
<feature type="transmembrane region" description="Helical" evidence="8">
    <location>
        <begin position="9"/>
        <end position="28"/>
    </location>
</feature>
<comment type="subcellular location">
    <subcellularLocation>
        <location evidence="1">Cell membrane</location>
        <topology evidence="1">Multi-pass membrane protein</topology>
    </subcellularLocation>
</comment>
<feature type="domain" description="EamA" evidence="9">
    <location>
        <begin position="9"/>
        <end position="143"/>
    </location>
</feature>
<feature type="transmembrane region" description="Helical" evidence="8">
    <location>
        <begin position="40"/>
        <end position="61"/>
    </location>
</feature>
<dbReference type="Pfam" id="PF00892">
    <property type="entry name" value="EamA"/>
    <property type="match status" value="2"/>
</dbReference>
<feature type="transmembrane region" description="Helical" evidence="8">
    <location>
        <begin position="242"/>
        <end position="260"/>
    </location>
</feature>
<reference evidence="10 11" key="1">
    <citation type="journal article" date="2013" name="Genome Announc.">
        <title>Complete genome sequence of Simiduia agarivorans SA1(T), a marine bacterium able to degrade a variety of polysaccharides.</title>
        <authorList>
            <person name="Lin S.Y."/>
            <person name="Shieh W.Y."/>
            <person name="Chen J.S."/>
            <person name="Tang S.L."/>
        </authorList>
    </citation>
    <scope>NUCLEOTIDE SEQUENCE [LARGE SCALE GENOMIC DNA]</scope>
    <source>
        <strain evidence="11">DSM 21679 / JCM 13881 / BCRC 17597 / SA1</strain>
    </source>
</reference>
<feature type="transmembrane region" description="Helical" evidence="8">
    <location>
        <begin position="266"/>
        <end position="287"/>
    </location>
</feature>
<dbReference type="HOGENOM" id="CLU_054508_1_0_6"/>
<dbReference type="NCBIfam" id="TIGR00688">
    <property type="entry name" value="rarD"/>
    <property type="match status" value="1"/>
</dbReference>
<dbReference type="RefSeq" id="WP_015047646.1">
    <property type="nucleotide sequence ID" value="NC_018868.3"/>
</dbReference>
<dbReference type="InterPro" id="IPR000620">
    <property type="entry name" value="EamA_dom"/>
</dbReference>
<keyword evidence="5 8" id="KW-0812">Transmembrane</keyword>
<dbReference type="STRING" id="1117647.M5M_11525"/>
<gene>
    <name evidence="10" type="ordered locus">M5M_11525</name>
</gene>
<protein>
    <submittedName>
        <fullName evidence="10">Membrane protein RarD</fullName>
    </submittedName>
</protein>
<feature type="domain" description="EamA" evidence="9">
    <location>
        <begin position="153"/>
        <end position="281"/>
    </location>
</feature>
<evidence type="ECO:0000256" key="3">
    <source>
        <dbReference type="ARBA" id="ARBA00022448"/>
    </source>
</evidence>
<dbReference type="Proteomes" id="UP000000466">
    <property type="component" value="Chromosome"/>
</dbReference>
<keyword evidence="6 8" id="KW-1133">Transmembrane helix</keyword>
<evidence type="ECO:0000256" key="4">
    <source>
        <dbReference type="ARBA" id="ARBA00022475"/>
    </source>
</evidence>
<evidence type="ECO:0000313" key="11">
    <source>
        <dbReference type="Proteomes" id="UP000000466"/>
    </source>
</evidence>
<dbReference type="PANTHER" id="PTHR22911">
    <property type="entry name" value="ACYL-MALONYL CONDENSING ENZYME-RELATED"/>
    <property type="match status" value="1"/>
</dbReference>
<keyword evidence="7 8" id="KW-0472">Membrane</keyword>
<comment type="similarity">
    <text evidence="2">Belongs to the EamA transporter family.</text>
</comment>
<feature type="transmembrane region" description="Helical" evidence="8">
    <location>
        <begin position="153"/>
        <end position="168"/>
    </location>
</feature>
<dbReference type="GO" id="GO:0005886">
    <property type="term" value="C:plasma membrane"/>
    <property type="evidence" value="ECO:0007669"/>
    <property type="project" value="UniProtKB-SubCell"/>
</dbReference>
<evidence type="ECO:0000256" key="6">
    <source>
        <dbReference type="ARBA" id="ARBA00022989"/>
    </source>
</evidence>
<feature type="transmembrane region" description="Helical" evidence="8">
    <location>
        <begin position="73"/>
        <end position="93"/>
    </location>
</feature>
<keyword evidence="3" id="KW-0813">Transport</keyword>